<reference evidence="2" key="1">
    <citation type="submission" date="2023-10" db="EMBL/GenBank/DDBJ databases">
        <title>Genome assemblies of two species of porcelain crab, Petrolisthes cinctipes and Petrolisthes manimaculis (Anomura: Porcellanidae).</title>
        <authorList>
            <person name="Angst P."/>
        </authorList>
    </citation>
    <scope>NUCLEOTIDE SEQUENCE</scope>
    <source>
        <strain evidence="2">PB745_01</strain>
        <tissue evidence="2">Gill</tissue>
    </source>
</reference>
<gene>
    <name evidence="2" type="ORF">Pcinc_015762</name>
</gene>
<dbReference type="PROSITE" id="PS50011">
    <property type="entry name" value="PROTEIN_KINASE_DOM"/>
    <property type="match status" value="1"/>
</dbReference>
<protein>
    <recommendedName>
        <fullName evidence="1">Protein kinase domain-containing protein</fullName>
    </recommendedName>
</protein>
<comment type="caution">
    <text evidence="2">The sequence shown here is derived from an EMBL/GenBank/DDBJ whole genome shotgun (WGS) entry which is preliminary data.</text>
</comment>
<evidence type="ECO:0000313" key="3">
    <source>
        <dbReference type="Proteomes" id="UP001286313"/>
    </source>
</evidence>
<dbReference type="SUPFAM" id="SSF56112">
    <property type="entry name" value="Protein kinase-like (PK-like)"/>
    <property type="match status" value="1"/>
</dbReference>
<dbReference type="InterPro" id="IPR008271">
    <property type="entry name" value="Ser/Thr_kinase_AS"/>
</dbReference>
<organism evidence="2 3">
    <name type="scientific">Petrolisthes cinctipes</name>
    <name type="common">Flat porcelain crab</name>
    <dbReference type="NCBI Taxonomy" id="88211"/>
    <lineage>
        <taxon>Eukaryota</taxon>
        <taxon>Metazoa</taxon>
        <taxon>Ecdysozoa</taxon>
        <taxon>Arthropoda</taxon>
        <taxon>Crustacea</taxon>
        <taxon>Multicrustacea</taxon>
        <taxon>Malacostraca</taxon>
        <taxon>Eumalacostraca</taxon>
        <taxon>Eucarida</taxon>
        <taxon>Decapoda</taxon>
        <taxon>Pleocyemata</taxon>
        <taxon>Anomura</taxon>
        <taxon>Galatheoidea</taxon>
        <taxon>Porcellanidae</taxon>
        <taxon>Petrolisthes</taxon>
    </lineage>
</organism>
<sequence length="408" mass="46569">MFMKAQVVMGNDPDPVNIFRRALDILDDTKRIKHLGRGAYGVANLTQYRGTLAVTKVAVNPDSSTMKLFLKEAMIMFHLKGAGGAPRLLAMASDYPLMVMSVRKGCHFHDLKPNPIVSNLTKWWMSVYISLAQSLSEIHATKCLHRDLKENNVLMYHTNKEGDSLKAHIIDFGLATMKFQDVPTKSLDLPPLEKCIYRGNEWISPELHFNKISSYAADVFSLGKMIRRSINREKERADLSKVCDAGLDQLVKAMTTVEPSQRPSLTYVCEELKRLSLLCFPKISPKPTQTVNSQRHRHQPNMVNLYIQDHATQFTQNVTNYVPKNPVPIHLPNKPTVYNIRKPRVHCHPAQNIILYPIIQYHPPLQYFASHYAQCINVNTSKLCMRAPRRPTRPLQTPRPLKLQVMKV</sequence>
<evidence type="ECO:0000313" key="2">
    <source>
        <dbReference type="EMBL" id="KAK3879681.1"/>
    </source>
</evidence>
<keyword evidence="3" id="KW-1185">Reference proteome</keyword>
<dbReference type="InterPro" id="IPR011009">
    <property type="entry name" value="Kinase-like_dom_sf"/>
</dbReference>
<evidence type="ECO:0000259" key="1">
    <source>
        <dbReference type="PROSITE" id="PS50011"/>
    </source>
</evidence>
<dbReference type="Proteomes" id="UP001286313">
    <property type="component" value="Unassembled WGS sequence"/>
</dbReference>
<dbReference type="Gene3D" id="1.10.510.10">
    <property type="entry name" value="Transferase(Phosphotransferase) domain 1"/>
    <property type="match status" value="1"/>
</dbReference>
<dbReference type="PROSITE" id="PS00108">
    <property type="entry name" value="PROTEIN_KINASE_ST"/>
    <property type="match status" value="1"/>
</dbReference>
<name>A0AAE1KMR9_PETCI</name>
<accession>A0AAE1KMR9</accession>
<dbReference type="GO" id="GO:0005524">
    <property type="term" value="F:ATP binding"/>
    <property type="evidence" value="ECO:0007669"/>
    <property type="project" value="InterPro"/>
</dbReference>
<dbReference type="EMBL" id="JAWQEG010001409">
    <property type="protein sequence ID" value="KAK3879681.1"/>
    <property type="molecule type" value="Genomic_DNA"/>
</dbReference>
<dbReference type="InterPro" id="IPR000719">
    <property type="entry name" value="Prot_kinase_dom"/>
</dbReference>
<proteinExistence type="predicted"/>
<feature type="domain" description="Protein kinase" evidence="1">
    <location>
        <begin position="29"/>
        <end position="302"/>
    </location>
</feature>
<dbReference type="AlphaFoldDB" id="A0AAE1KMR9"/>
<dbReference type="Pfam" id="PF00069">
    <property type="entry name" value="Pkinase"/>
    <property type="match status" value="1"/>
</dbReference>
<dbReference type="InterPro" id="IPR051681">
    <property type="entry name" value="Ser/Thr_Kinases-Pseudokinases"/>
</dbReference>
<dbReference type="PANTHER" id="PTHR44329">
    <property type="entry name" value="SERINE/THREONINE-PROTEIN KINASE TNNI3K-RELATED"/>
    <property type="match status" value="1"/>
</dbReference>
<dbReference type="SMART" id="SM00220">
    <property type="entry name" value="S_TKc"/>
    <property type="match status" value="1"/>
</dbReference>
<dbReference type="GO" id="GO:0004674">
    <property type="term" value="F:protein serine/threonine kinase activity"/>
    <property type="evidence" value="ECO:0007669"/>
    <property type="project" value="TreeGrafter"/>
</dbReference>